<evidence type="ECO:0000256" key="1">
    <source>
        <dbReference type="ARBA" id="ARBA00004196"/>
    </source>
</evidence>
<dbReference type="CDD" id="cd05467">
    <property type="entry name" value="CBM20"/>
    <property type="match status" value="1"/>
</dbReference>
<accession>A0A2P6NLM9</accession>
<dbReference type="PANTHER" id="PTHR11319:SF35">
    <property type="entry name" value="OUTER MEMBRANE PROTEIN PMPC-RELATED"/>
    <property type="match status" value="1"/>
</dbReference>
<dbReference type="PANTHER" id="PTHR11319">
    <property type="entry name" value="G PROTEIN-COUPLED RECEPTOR-RELATED"/>
    <property type="match status" value="1"/>
</dbReference>
<keyword evidence="8" id="KW-0863">Zinc-finger</keyword>
<dbReference type="OrthoDB" id="2018448at2759"/>
<sequence length="1394" mass="146934">MKTSTVIFNINARTLFGEQVYVTGNCKALGNWNVDQAILLRTDTQTFPMWSASYFTRDVDGGKSTWEAFVPNRKLYLTALWSLVDDGRFGIPKERIQVLTSSNYDTSNERPVEVPSNLDTMAMMHKHQEDIELHKMIIMDLERKVSMLQSNVHNMEGQNLKTLNIDQLKELATKSRKVADQASELMMKKMEEEADNRNTFQECVACMDTKIDTIFLPCAHLICCHVCVPKLSGRCPMCKVRIDSFHKGQRGDSMRQLWLVLLLHVWVAFSQQMYTVNPGNWAGNVGGYQSVIIDMQSGTYSQSVTFGAVTDWTFFTSSGGVVVAGRLTVKSAAVRVTTLGLTFTSGITSTGDISLTATNCNFVNSTAGSLIVTGQIIVSLCSFSNNSYNGGGAAISMVSGTLSITGSTFALQQGLSALYLKATALSMTDSSFTSNDLSRGISPLTLLDFSVAAISNCSFLSNKGYNSGAILLDKSQATVAACDFQLNSALYGGAISLQNDSIAVINGCNIGRSSAANYGGGIFSAQSTISVRAVRLTNLEASIGGAVYFQNSNATVVDSFFQLNRGGAISAVAAFGYPMNLTISRCTFDSNASPAKGGAIYTSGSITNLEGSNFINNSATEGGGLYVETNSVVTVKSSTFTGNFAQNYAGAVYARFYTNVIFTNSTFVSNNGTNGAIVGGVGCSIALSGCQVRNNTGAIAAIFTANTVLYLSDTIVAGNKNEVNSGFSPIFISSGTINVQGSTFINNLGSLGGAMYVYTSRGTIDNCTFSNNIGSVGGAIAISGQSVDITKSNFNFNLAGNAGAIYLQQGNTVDGAGGAIFSAGTISLTSSFLSGNVAKLGSGGGIILSNSTGTINNTTFFNQTAVNGAAVYVAARSPFLSVNSRQIWEFKLEKIKVERFSATATVISIDLSTFNTNGNLNNEGGVTSMNSSMTVTNCVFTSNFGSSVLTSLNASNFYVQNISMSLNSVITNGIGAIVVEYTPFVLRYATLVTNSGRNYAGGGISVTASTSGIIDNIIVEAISNQLVCDGTLRLYSVNNITISNSIFRRNTHTCIVCSISNNVNLQNVTVVGNTAMNQVRFGAVYGDQCNIQMNQSNVTNNAYAMATLSVSNSVFSNNAQGAVYANTSTVSIFSNSFSLNSAPFGGAVCVVSGISQIINNNFISNFATSLGGAVFMQQGGISSVNYYYNNTAKYGGAISVQISSTMISRDTFVYNHAQVGGAIYFNTATFSVTGCNFTQNDGTYGGAIGILTSNGSVFSSVLDANVNTLLCLNSQASFHSITVSNSLPGSTYNSSALLVSRSQVTMMNPKVFSNRLPAAGSSVSVIQVDDGTLTVLGGNFTNNDKQSSLGAISGSLFSQPGILAPLSPLGYVSVLISGTNLAGNQQTPLTINRP</sequence>
<dbReference type="Gene3D" id="3.30.40.10">
    <property type="entry name" value="Zinc/RING finger domain, C3HC4 (zinc finger)"/>
    <property type="match status" value="1"/>
</dbReference>
<gene>
    <name evidence="11" type="ORF">PROFUN_07486</name>
</gene>
<dbReference type="InterPro" id="IPR001841">
    <property type="entry name" value="Znf_RING"/>
</dbReference>
<dbReference type="InterPro" id="IPR039448">
    <property type="entry name" value="Beta_helix"/>
</dbReference>
<proteinExistence type="predicted"/>
<reference evidence="11 12" key="1">
    <citation type="journal article" date="2018" name="Genome Biol. Evol.">
        <title>Multiple Roots of Fruiting Body Formation in Amoebozoa.</title>
        <authorList>
            <person name="Hillmann F."/>
            <person name="Forbes G."/>
            <person name="Novohradska S."/>
            <person name="Ferling I."/>
            <person name="Riege K."/>
            <person name="Groth M."/>
            <person name="Westermann M."/>
            <person name="Marz M."/>
            <person name="Spaller T."/>
            <person name="Winckler T."/>
            <person name="Schaap P."/>
            <person name="Glockner G."/>
        </authorList>
    </citation>
    <scope>NUCLEOTIDE SEQUENCE [LARGE SCALE GENOMIC DNA]</scope>
    <source>
        <strain evidence="11 12">Jena</strain>
    </source>
</reference>
<dbReference type="InterPro" id="IPR013083">
    <property type="entry name" value="Znf_RING/FYVE/PHD"/>
</dbReference>
<dbReference type="Gene3D" id="2.60.40.10">
    <property type="entry name" value="Immunoglobulins"/>
    <property type="match status" value="1"/>
</dbReference>
<feature type="domain" description="CBM20" evidence="10">
    <location>
        <begin position="1"/>
        <end position="106"/>
    </location>
</feature>
<evidence type="ECO:0000256" key="7">
    <source>
        <dbReference type="ARBA" id="ARBA00023237"/>
    </source>
</evidence>
<dbReference type="Proteomes" id="UP000241769">
    <property type="component" value="Unassembled WGS sequence"/>
</dbReference>
<keyword evidence="4" id="KW-0964">Secreted</keyword>
<dbReference type="SUPFAM" id="SSF49452">
    <property type="entry name" value="Starch-binding domain-like"/>
    <property type="match status" value="1"/>
</dbReference>
<keyword evidence="6" id="KW-0472">Membrane</keyword>
<keyword evidence="7" id="KW-0998">Cell outer membrane</keyword>
<dbReference type="STRING" id="1890364.A0A2P6NLM9"/>
<dbReference type="InterPro" id="IPR002044">
    <property type="entry name" value="CBM20"/>
</dbReference>
<comment type="subcellular location">
    <subcellularLocation>
        <location evidence="1">Cell envelope</location>
    </subcellularLocation>
    <subcellularLocation>
        <location evidence="2">Cell outer membrane</location>
    </subcellularLocation>
    <subcellularLocation>
        <location evidence="3">Secreted</location>
    </subcellularLocation>
</comment>
<dbReference type="Pfam" id="PF13920">
    <property type="entry name" value="zf-C3HC4_3"/>
    <property type="match status" value="1"/>
</dbReference>
<evidence type="ECO:0000256" key="5">
    <source>
        <dbReference type="ARBA" id="ARBA00022729"/>
    </source>
</evidence>
<keyword evidence="8" id="KW-0479">Metal-binding</keyword>
<evidence type="ECO:0000256" key="2">
    <source>
        <dbReference type="ARBA" id="ARBA00004442"/>
    </source>
</evidence>
<evidence type="ECO:0000259" key="9">
    <source>
        <dbReference type="PROSITE" id="PS50089"/>
    </source>
</evidence>
<dbReference type="GO" id="GO:0005576">
    <property type="term" value="C:extracellular region"/>
    <property type="evidence" value="ECO:0007669"/>
    <property type="project" value="UniProtKB-SubCell"/>
</dbReference>
<evidence type="ECO:0000256" key="3">
    <source>
        <dbReference type="ARBA" id="ARBA00004613"/>
    </source>
</evidence>
<evidence type="ECO:0000259" key="10">
    <source>
        <dbReference type="PROSITE" id="PS51166"/>
    </source>
</evidence>
<dbReference type="EMBL" id="MDYQ01000055">
    <property type="protein sequence ID" value="PRP84832.1"/>
    <property type="molecule type" value="Genomic_DNA"/>
</dbReference>
<dbReference type="InterPro" id="IPR006626">
    <property type="entry name" value="PbH1"/>
</dbReference>
<dbReference type="InterPro" id="IPR011050">
    <property type="entry name" value="Pectin_lyase_fold/virulence"/>
</dbReference>
<evidence type="ECO:0000313" key="11">
    <source>
        <dbReference type="EMBL" id="PRP84832.1"/>
    </source>
</evidence>
<dbReference type="InParanoid" id="A0A2P6NLM9"/>
<dbReference type="InterPro" id="IPR013783">
    <property type="entry name" value="Ig-like_fold"/>
</dbReference>
<evidence type="ECO:0000256" key="8">
    <source>
        <dbReference type="PROSITE-ProRule" id="PRU00175"/>
    </source>
</evidence>
<dbReference type="PROSITE" id="PS51166">
    <property type="entry name" value="CBM20"/>
    <property type="match status" value="1"/>
</dbReference>
<dbReference type="GO" id="GO:0008270">
    <property type="term" value="F:zinc ion binding"/>
    <property type="evidence" value="ECO:0007669"/>
    <property type="project" value="UniProtKB-KW"/>
</dbReference>
<dbReference type="SUPFAM" id="SSF57850">
    <property type="entry name" value="RING/U-box"/>
    <property type="match status" value="1"/>
</dbReference>
<dbReference type="Pfam" id="PF00686">
    <property type="entry name" value="CBM_20"/>
    <property type="match status" value="1"/>
</dbReference>
<keyword evidence="8" id="KW-0862">Zinc</keyword>
<keyword evidence="5" id="KW-0732">Signal</keyword>
<keyword evidence="12" id="KW-1185">Reference proteome</keyword>
<comment type="caution">
    <text evidence="11">The sequence shown here is derived from an EMBL/GenBank/DDBJ whole genome shotgun (WGS) entry which is preliminary data.</text>
</comment>
<evidence type="ECO:0000256" key="4">
    <source>
        <dbReference type="ARBA" id="ARBA00022525"/>
    </source>
</evidence>
<dbReference type="SMART" id="SM01065">
    <property type="entry name" value="CBM_2"/>
    <property type="match status" value="1"/>
</dbReference>
<dbReference type="NCBIfam" id="TIGR01376">
    <property type="entry name" value="POMP_repeat"/>
    <property type="match status" value="1"/>
</dbReference>
<evidence type="ECO:0000313" key="12">
    <source>
        <dbReference type="Proteomes" id="UP000241769"/>
    </source>
</evidence>
<dbReference type="SMART" id="SM00710">
    <property type="entry name" value="PbH1"/>
    <property type="match status" value="13"/>
</dbReference>
<organism evidence="11 12">
    <name type="scientific">Planoprotostelium fungivorum</name>
    <dbReference type="NCBI Taxonomy" id="1890364"/>
    <lineage>
        <taxon>Eukaryota</taxon>
        <taxon>Amoebozoa</taxon>
        <taxon>Evosea</taxon>
        <taxon>Variosea</taxon>
        <taxon>Cavosteliida</taxon>
        <taxon>Cavosteliaceae</taxon>
        <taxon>Planoprotostelium</taxon>
    </lineage>
</organism>
<name>A0A2P6NLM9_9EUKA</name>
<dbReference type="SUPFAM" id="SSF51126">
    <property type="entry name" value="Pectin lyase-like"/>
    <property type="match status" value="3"/>
</dbReference>
<protein>
    <submittedName>
        <fullName evidence="11">Polymorphic outer membrane protein</fullName>
    </submittedName>
</protein>
<dbReference type="Pfam" id="PF13229">
    <property type="entry name" value="Beta_helix"/>
    <property type="match status" value="1"/>
</dbReference>
<dbReference type="GO" id="GO:2001070">
    <property type="term" value="F:starch binding"/>
    <property type="evidence" value="ECO:0007669"/>
    <property type="project" value="InterPro"/>
</dbReference>
<dbReference type="PROSITE" id="PS50089">
    <property type="entry name" value="ZF_RING_2"/>
    <property type="match status" value="1"/>
</dbReference>
<evidence type="ECO:0000256" key="6">
    <source>
        <dbReference type="ARBA" id="ARBA00023136"/>
    </source>
</evidence>
<feature type="domain" description="RING-type" evidence="9">
    <location>
        <begin position="203"/>
        <end position="239"/>
    </location>
</feature>
<dbReference type="InterPro" id="IPR003368">
    <property type="entry name" value="POMP_repeat"/>
</dbReference>
<dbReference type="InterPro" id="IPR013784">
    <property type="entry name" value="Carb-bd-like_fold"/>
</dbReference>